<dbReference type="EMBL" id="JAHQIW010000570">
    <property type="protein sequence ID" value="KAJ1348854.1"/>
    <property type="molecule type" value="Genomic_DNA"/>
</dbReference>
<evidence type="ECO:0000313" key="1">
    <source>
        <dbReference type="EMBL" id="KAJ1348854.1"/>
    </source>
</evidence>
<comment type="caution">
    <text evidence="1">The sequence shown here is derived from an EMBL/GenBank/DDBJ whole genome shotgun (WGS) entry which is preliminary data.</text>
</comment>
<dbReference type="AlphaFoldDB" id="A0AAD5MR24"/>
<reference evidence="1" key="1">
    <citation type="submission" date="2021-06" db="EMBL/GenBank/DDBJ databases">
        <title>Parelaphostrongylus tenuis whole genome reference sequence.</title>
        <authorList>
            <person name="Garwood T.J."/>
            <person name="Larsen P.A."/>
            <person name="Fountain-Jones N.M."/>
            <person name="Garbe J.R."/>
            <person name="Macchietto M.G."/>
            <person name="Kania S.A."/>
            <person name="Gerhold R.W."/>
            <person name="Richards J.E."/>
            <person name="Wolf T.M."/>
        </authorList>
    </citation>
    <scope>NUCLEOTIDE SEQUENCE</scope>
    <source>
        <strain evidence="1">MNPRO001-30</strain>
        <tissue evidence="1">Meninges</tissue>
    </source>
</reference>
<organism evidence="1 2">
    <name type="scientific">Parelaphostrongylus tenuis</name>
    <name type="common">Meningeal worm</name>
    <dbReference type="NCBI Taxonomy" id="148309"/>
    <lineage>
        <taxon>Eukaryota</taxon>
        <taxon>Metazoa</taxon>
        <taxon>Ecdysozoa</taxon>
        <taxon>Nematoda</taxon>
        <taxon>Chromadorea</taxon>
        <taxon>Rhabditida</taxon>
        <taxon>Rhabditina</taxon>
        <taxon>Rhabditomorpha</taxon>
        <taxon>Strongyloidea</taxon>
        <taxon>Metastrongylidae</taxon>
        <taxon>Parelaphostrongylus</taxon>
    </lineage>
</organism>
<sequence length="74" mass="7841">MSHEKTFMVAIPGESAAIKTAGVLEEGSHRVGLFPTVIPAILSRLSVENNYNLLHSTEAEANHKGAKLGVLALC</sequence>
<protein>
    <submittedName>
        <fullName evidence="1">Uncharacterized protein</fullName>
    </submittedName>
</protein>
<accession>A0AAD5MR24</accession>
<keyword evidence="2" id="KW-1185">Reference proteome</keyword>
<evidence type="ECO:0000313" key="2">
    <source>
        <dbReference type="Proteomes" id="UP001196413"/>
    </source>
</evidence>
<proteinExistence type="predicted"/>
<gene>
    <name evidence="1" type="ORF">KIN20_004247</name>
</gene>
<dbReference type="Proteomes" id="UP001196413">
    <property type="component" value="Unassembled WGS sequence"/>
</dbReference>
<name>A0AAD5MR24_PARTN</name>